<reference evidence="1 2" key="1">
    <citation type="submission" date="2019-03" db="EMBL/GenBank/DDBJ databases">
        <title>Genomic Encyclopedia of Type Strains, Phase IV (KMG-IV): sequencing the most valuable type-strain genomes for metagenomic binning, comparative biology and taxonomic classification.</title>
        <authorList>
            <person name="Goeker M."/>
        </authorList>
    </citation>
    <scope>NUCLEOTIDE SEQUENCE [LARGE SCALE GENOMIC DNA]</scope>
    <source>
        <strain evidence="1 2">DSM 14836</strain>
    </source>
</reference>
<sequence length="260" mass="30476">MKVFYNYIIIGLSILIIGCQSEPEVVETETEVEETIEVVEVKKFQSEISNITHKYNYYGKEFQVTYVYNNEKDEVIDAYGDEEIAKEVFGKEGGPEGTLVTAVEGDENHKEITMKIFDTAEEIDAYTEKELKSTEAASQNYASRNNCFNVDLPGNDEIRFFEDINYVWELVDIRGLNKRTYGIQYLGHNNDRISSFYMRSTAFQQVSFYEHSCYSGKRLTFNKYYTSQFFGVNNLRHYTLSGTWFWRKSWNDQISSFWMP</sequence>
<proteinExistence type="predicted"/>
<comment type="caution">
    <text evidence="1">The sequence shown here is derived from an EMBL/GenBank/DDBJ whole genome shotgun (WGS) entry which is preliminary data.</text>
</comment>
<dbReference type="PROSITE" id="PS51257">
    <property type="entry name" value="PROKAR_LIPOPROTEIN"/>
    <property type="match status" value="1"/>
</dbReference>
<evidence type="ECO:0008006" key="3">
    <source>
        <dbReference type="Google" id="ProtNLM"/>
    </source>
</evidence>
<dbReference type="EMBL" id="SLXM01000003">
    <property type="protein sequence ID" value="TCP25848.1"/>
    <property type="molecule type" value="Genomic_DNA"/>
</dbReference>
<name>A0A4R2NW62_9FLAO</name>
<evidence type="ECO:0000313" key="1">
    <source>
        <dbReference type="EMBL" id="TCP25848.1"/>
    </source>
</evidence>
<dbReference type="RefSeq" id="WP_132794236.1">
    <property type="nucleotide sequence ID" value="NZ_SLXM01000003.1"/>
</dbReference>
<protein>
    <recommendedName>
        <fullName evidence="3">Lipoprotein</fullName>
    </recommendedName>
</protein>
<accession>A0A4R2NW62</accession>
<organism evidence="1 2">
    <name type="scientific">Tenacibaculum skagerrakense</name>
    <dbReference type="NCBI Taxonomy" id="186571"/>
    <lineage>
        <taxon>Bacteria</taxon>
        <taxon>Pseudomonadati</taxon>
        <taxon>Bacteroidota</taxon>
        <taxon>Flavobacteriia</taxon>
        <taxon>Flavobacteriales</taxon>
        <taxon>Flavobacteriaceae</taxon>
        <taxon>Tenacibaculum</taxon>
    </lineage>
</organism>
<evidence type="ECO:0000313" key="2">
    <source>
        <dbReference type="Proteomes" id="UP000294564"/>
    </source>
</evidence>
<dbReference type="AlphaFoldDB" id="A0A4R2NW62"/>
<dbReference type="Proteomes" id="UP000294564">
    <property type="component" value="Unassembled WGS sequence"/>
</dbReference>
<keyword evidence="2" id="KW-1185">Reference proteome</keyword>
<dbReference type="OrthoDB" id="1157646at2"/>
<dbReference type="Gene3D" id="2.60.20.10">
    <property type="entry name" value="Crystallins"/>
    <property type="match status" value="1"/>
</dbReference>
<gene>
    <name evidence="1" type="ORF">EV195_103210</name>
</gene>